<keyword evidence="3" id="KW-1185">Reference proteome</keyword>
<gene>
    <name evidence="2" type="ORF">SAY86_011303</name>
</gene>
<feature type="compositionally biased region" description="Pro residues" evidence="1">
    <location>
        <begin position="68"/>
        <end position="84"/>
    </location>
</feature>
<comment type="caution">
    <text evidence="2">The sequence shown here is derived from an EMBL/GenBank/DDBJ whole genome shotgun (WGS) entry which is preliminary data.</text>
</comment>
<organism evidence="2 3">
    <name type="scientific">Trapa natans</name>
    <name type="common">Water chestnut</name>
    <dbReference type="NCBI Taxonomy" id="22666"/>
    <lineage>
        <taxon>Eukaryota</taxon>
        <taxon>Viridiplantae</taxon>
        <taxon>Streptophyta</taxon>
        <taxon>Embryophyta</taxon>
        <taxon>Tracheophyta</taxon>
        <taxon>Spermatophyta</taxon>
        <taxon>Magnoliopsida</taxon>
        <taxon>eudicotyledons</taxon>
        <taxon>Gunneridae</taxon>
        <taxon>Pentapetalae</taxon>
        <taxon>rosids</taxon>
        <taxon>malvids</taxon>
        <taxon>Myrtales</taxon>
        <taxon>Lythraceae</taxon>
        <taxon>Trapa</taxon>
    </lineage>
</organism>
<dbReference type="Proteomes" id="UP001346149">
    <property type="component" value="Unassembled WGS sequence"/>
</dbReference>
<proteinExistence type="predicted"/>
<protein>
    <submittedName>
        <fullName evidence="2">Uncharacterized protein</fullName>
    </submittedName>
</protein>
<feature type="region of interest" description="Disordered" evidence="1">
    <location>
        <begin position="30"/>
        <end position="84"/>
    </location>
</feature>
<name>A0AAN7LKW2_TRANT</name>
<reference evidence="2 3" key="1">
    <citation type="journal article" date="2023" name="Hortic Res">
        <title>Pangenome of water caltrop reveals structural variations and asymmetric subgenome divergence after allopolyploidization.</title>
        <authorList>
            <person name="Zhang X."/>
            <person name="Chen Y."/>
            <person name="Wang L."/>
            <person name="Yuan Y."/>
            <person name="Fang M."/>
            <person name="Shi L."/>
            <person name="Lu R."/>
            <person name="Comes H.P."/>
            <person name="Ma Y."/>
            <person name="Chen Y."/>
            <person name="Huang G."/>
            <person name="Zhou Y."/>
            <person name="Zheng Z."/>
            <person name="Qiu Y."/>
        </authorList>
    </citation>
    <scope>NUCLEOTIDE SEQUENCE [LARGE SCALE GENOMIC DNA]</scope>
    <source>
        <strain evidence="2">F231</strain>
    </source>
</reference>
<dbReference type="AlphaFoldDB" id="A0AAN7LKW2"/>
<accession>A0AAN7LKW2</accession>
<evidence type="ECO:0000256" key="1">
    <source>
        <dbReference type="SAM" id="MobiDB-lite"/>
    </source>
</evidence>
<evidence type="ECO:0000313" key="2">
    <source>
        <dbReference type="EMBL" id="KAK4787470.1"/>
    </source>
</evidence>
<evidence type="ECO:0000313" key="3">
    <source>
        <dbReference type="Proteomes" id="UP001346149"/>
    </source>
</evidence>
<feature type="compositionally biased region" description="Low complexity" evidence="1">
    <location>
        <begin position="52"/>
        <end position="67"/>
    </location>
</feature>
<dbReference type="EMBL" id="JAXQNO010000012">
    <property type="protein sequence ID" value="KAK4787470.1"/>
    <property type="molecule type" value="Genomic_DNA"/>
</dbReference>
<sequence length="182" mass="19847">MAEGDNTGAHGSEHPVLYPRAILDIKFGSQSEGVLDPSPPSTPPSFIITLGSSSSPSYSRYPSLSPASPLPPPPPLPPSLPPPEPPSLRLHYAFIVVISTAPNSTQPAQPWPHGYSLTSPSRLEVERVRCEEFIYRENMVERVDGLAHFVVERHVKSSFELCRTTKASSSPSSITKLPQIWL</sequence>